<protein>
    <submittedName>
        <fullName evidence="1">Uncharacterized protein</fullName>
    </submittedName>
</protein>
<name>G4RLV1_THETK</name>
<dbReference type="AlphaFoldDB" id="G4RLV1"/>
<evidence type="ECO:0000313" key="1">
    <source>
        <dbReference type="EMBL" id="CCC82546.1"/>
    </source>
</evidence>
<dbReference type="STRING" id="768679.TTX_1932"/>
<organism evidence="1 2">
    <name type="scientific">Thermoproteus tenax (strain ATCC 35583 / DSM 2078 / JCM 9277 / NBRC 100435 / Kra 1)</name>
    <dbReference type="NCBI Taxonomy" id="768679"/>
    <lineage>
        <taxon>Archaea</taxon>
        <taxon>Thermoproteota</taxon>
        <taxon>Thermoprotei</taxon>
        <taxon>Thermoproteales</taxon>
        <taxon>Thermoproteaceae</taxon>
        <taxon>Thermoproteus</taxon>
    </lineage>
</organism>
<dbReference type="EMBL" id="FN869859">
    <property type="protein sequence ID" value="CCC82546.1"/>
    <property type="molecule type" value="Genomic_DNA"/>
</dbReference>
<dbReference type="PaxDb" id="768679-TTX_1932"/>
<accession>G4RLV1</accession>
<reference evidence="1 2" key="1">
    <citation type="journal article" date="2011" name="PLoS ONE">
        <title>The complete genome sequence of Thermoproteus tenax: a physiologically versatile member of the Crenarchaeota.</title>
        <authorList>
            <person name="Siebers B."/>
            <person name="Zaparty M."/>
            <person name="Raddatz G."/>
            <person name="Tjaden B."/>
            <person name="Albers S.V."/>
            <person name="Bell S.D."/>
            <person name="Blombach F."/>
            <person name="Kletzin A."/>
            <person name="Kyrpides N."/>
            <person name="Lanz C."/>
            <person name="Plagens A."/>
            <person name="Rampp M."/>
            <person name="Rosinus A."/>
            <person name="von Jan M."/>
            <person name="Makarova K.S."/>
            <person name="Klenk H.P."/>
            <person name="Schuster S.C."/>
            <person name="Hensel R."/>
        </authorList>
    </citation>
    <scope>NUCLEOTIDE SEQUENCE [LARGE SCALE GENOMIC DNA]</scope>
    <source>
        <strain evidence="2">ATCC 35583 / DSM 2078 / JCM 9277 / NBRC 100435 / Kra 1</strain>
    </source>
</reference>
<evidence type="ECO:0000313" key="2">
    <source>
        <dbReference type="Proteomes" id="UP000002654"/>
    </source>
</evidence>
<keyword evidence="2" id="KW-1185">Reference proteome</keyword>
<gene>
    <name evidence="1" type="ordered locus">TTX_1932</name>
</gene>
<proteinExistence type="predicted"/>
<dbReference type="HOGENOM" id="CLU_3163318_0_0_2"/>
<dbReference type="KEGG" id="ttn:TTX_1932"/>
<dbReference type="Proteomes" id="UP000002654">
    <property type="component" value="Chromosome"/>
</dbReference>
<dbReference type="PATRIC" id="fig|768679.9.peg.1955"/>
<sequence length="47" mass="5767">MSELINQYLKFFLNISFYKNIILINFYKCIKLFKLENKKVKLKAYIS</sequence>